<name>E4XQQ5_OIKDI</name>
<keyword evidence="3" id="KW-1185">Reference proteome</keyword>
<dbReference type="Gene3D" id="3.10.100.10">
    <property type="entry name" value="Mannose-Binding Protein A, subunit A"/>
    <property type="match status" value="1"/>
</dbReference>
<protein>
    <recommendedName>
        <fullName evidence="1">C-type lectin domain-containing protein</fullName>
    </recommendedName>
</protein>
<dbReference type="CDD" id="cd00037">
    <property type="entry name" value="CLECT"/>
    <property type="match status" value="1"/>
</dbReference>
<evidence type="ECO:0000313" key="3">
    <source>
        <dbReference type="Proteomes" id="UP000001307"/>
    </source>
</evidence>
<evidence type="ECO:0000259" key="1">
    <source>
        <dbReference type="PROSITE" id="PS50041"/>
    </source>
</evidence>
<dbReference type="EMBL" id="FN653107">
    <property type="protein sequence ID" value="CBY12141.1"/>
    <property type="molecule type" value="Genomic_DNA"/>
</dbReference>
<evidence type="ECO:0000313" key="2">
    <source>
        <dbReference type="EMBL" id="CBY12141.1"/>
    </source>
</evidence>
<feature type="domain" description="C-type lectin" evidence="1">
    <location>
        <begin position="22"/>
        <end position="136"/>
    </location>
</feature>
<dbReference type="PROSITE" id="PS50041">
    <property type="entry name" value="C_TYPE_LECTIN_2"/>
    <property type="match status" value="1"/>
</dbReference>
<dbReference type="InterPro" id="IPR050111">
    <property type="entry name" value="C-type_lectin/snaclec_domain"/>
</dbReference>
<dbReference type="SUPFAM" id="SSF56436">
    <property type="entry name" value="C-type lectin-like"/>
    <property type="match status" value="1"/>
</dbReference>
<dbReference type="InterPro" id="IPR016186">
    <property type="entry name" value="C-type_lectin-like/link_sf"/>
</dbReference>
<dbReference type="Pfam" id="PF00059">
    <property type="entry name" value="Lectin_C"/>
    <property type="match status" value="1"/>
</dbReference>
<proteinExistence type="predicted"/>
<dbReference type="SMART" id="SM00034">
    <property type="entry name" value="CLECT"/>
    <property type="match status" value="1"/>
</dbReference>
<dbReference type="AlphaFoldDB" id="E4XQQ5"/>
<accession>E4XQQ5</accession>
<dbReference type="PANTHER" id="PTHR22803">
    <property type="entry name" value="MANNOSE, PHOSPHOLIPASE, LECTIN RECEPTOR RELATED"/>
    <property type="match status" value="1"/>
</dbReference>
<sequence>MRIFALFASLTSCCDDGWFDDFQGNCLKIVEQVLPWHSALDYCFNEGAHLLHITSKEYNEAVLKYQISKDIWIGYESPERMSGFFNSDGVSAAWNNFKASGETDARTQDQHNCASLIENGKWEKNDCFKLKPFVCQKETRFEKNEVTDAIFTAIEPCLEWSETVISCGAIRRAQTKVSNYKHRFDKVAKDASWHVMAIKNCRWPSSNDRFKRFLDSQPSDVFTEDFDSIYREFFAEFETDMAETDWLNISFDDELRLSKENVKYEKAKNYVAGAKECSGAMKQVWKSEYFRKCPKLGSWRRRTNGLIQSVRKMMQICIKNL</sequence>
<dbReference type="InterPro" id="IPR001304">
    <property type="entry name" value="C-type_lectin-like"/>
</dbReference>
<dbReference type="Proteomes" id="UP000001307">
    <property type="component" value="Unassembled WGS sequence"/>
</dbReference>
<organism evidence="2">
    <name type="scientific">Oikopleura dioica</name>
    <name type="common">Tunicate</name>
    <dbReference type="NCBI Taxonomy" id="34765"/>
    <lineage>
        <taxon>Eukaryota</taxon>
        <taxon>Metazoa</taxon>
        <taxon>Chordata</taxon>
        <taxon>Tunicata</taxon>
        <taxon>Appendicularia</taxon>
        <taxon>Copelata</taxon>
        <taxon>Oikopleuridae</taxon>
        <taxon>Oikopleura</taxon>
    </lineage>
</organism>
<reference evidence="2" key="1">
    <citation type="journal article" date="2010" name="Science">
        <title>Plasticity of animal genome architecture unmasked by rapid evolution of a pelagic tunicate.</title>
        <authorList>
            <person name="Denoeud F."/>
            <person name="Henriet S."/>
            <person name="Mungpakdee S."/>
            <person name="Aury J.M."/>
            <person name="Da Silva C."/>
            <person name="Brinkmann H."/>
            <person name="Mikhaleva J."/>
            <person name="Olsen L.C."/>
            <person name="Jubin C."/>
            <person name="Canestro C."/>
            <person name="Bouquet J.M."/>
            <person name="Danks G."/>
            <person name="Poulain J."/>
            <person name="Campsteijn C."/>
            <person name="Adamski M."/>
            <person name="Cross I."/>
            <person name="Yadetie F."/>
            <person name="Muffato M."/>
            <person name="Louis A."/>
            <person name="Butcher S."/>
            <person name="Tsagkogeorga G."/>
            <person name="Konrad A."/>
            <person name="Singh S."/>
            <person name="Jensen M.F."/>
            <person name="Cong E.H."/>
            <person name="Eikeseth-Otteraa H."/>
            <person name="Noel B."/>
            <person name="Anthouard V."/>
            <person name="Porcel B.M."/>
            <person name="Kachouri-Lafond R."/>
            <person name="Nishino A."/>
            <person name="Ugolini M."/>
            <person name="Chourrout P."/>
            <person name="Nishida H."/>
            <person name="Aasland R."/>
            <person name="Huzurbazar S."/>
            <person name="Westhof E."/>
            <person name="Delsuc F."/>
            <person name="Lehrach H."/>
            <person name="Reinhardt R."/>
            <person name="Weissenbach J."/>
            <person name="Roy S.W."/>
            <person name="Artiguenave F."/>
            <person name="Postlethwait J.H."/>
            <person name="Manak J.R."/>
            <person name="Thompson E.M."/>
            <person name="Jaillon O."/>
            <person name="Du Pasquier L."/>
            <person name="Boudinot P."/>
            <person name="Liberles D.A."/>
            <person name="Volff J.N."/>
            <person name="Philippe H."/>
            <person name="Lenhard B."/>
            <person name="Roest Crollius H."/>
            <person name="Wincker P."/>
            <person name="Chourrout D."/>
        </authorList>
    </citation>
    <scope>NUCLEOTIDE SEQUENCE [LARGE SCALE GENOMIC DNA]</scope>
</reference>
<dbReference type="InterPro" id="IPR016187">
    <property type="entry name" value="CTDL_fold"/>
</dbReference>
<dbReference type="OrthoDB" id="6356110at2759"/>
<dbReference type="InParanoid" id="E4XQQ5"/>
<gene>
    <name evidence="2" type="ORF">GSOID_T00018012001</name>
</gene>